<organism evidence="3 4">
    <name type="scientific">Pseudonocardia xishanensis</name>
    <dbReference type="NCBI Taxonomy" id="630995"/>
    <lineage>
        <taxon>Bacteria</taxon>
        <taxon>Bacillati</taxon>
        <taxon>Actinomycetota</taxon>
        <taxon>Actinomycetes</taxon>
        <taxon>Pseudonocardiales</taxon>
        <taxon>Pseudonocardiaceae</taxon>
        <taxon>Pseudonocardia</taxon>
    </lineage>
</organism>
<evidence type="ECO:0000259" key="1">
    <source>
        <dbReference type="Pfam" id="PF01796"/>
    </source>
</evidence>
<dbReference type="Gene3D" id="6.10.30.10">
    <property type="match status" value="1"/>
</dbReference>
<evidence type="ECO:0000259" key="2">
    <source>
        <dbReference type="Pfam" id="PF12172"/>
    </source>
</evidence>
<evidence type="ECO:0008006" key="5">
    <source>
        <dbReference type="Google" id="ProtNLM"/>
    </source>
</evidence>
<dbReference type="Proteomes" id="UP001501598">
    <property type="component" value="Unassembled WGS sequence"/>
</dbReference>
<dbReference type="SUPFAM" id="SSF50249">
    <property type="entry name" value="Nucleic acid-binding proteins"/>
    <property type="match status" value="1"/>
</dbReference>
<dbReference type="PANTHER" id="PTHR34075:SF5">
    <property type="entry name" value="BLR3430 PROTEIN"/>
    <property type="match status" value="1"/>
</dbReference>
<dbReference type="EMBL" id="BAABGT010000076">
    <property type="protein sequence ID" value="GAA4553698.1"/>
    <property type="molecule type" value="Genomic_DNA"/>
</dbReference>
<dbReference type="RefSeq" id="WP_345423432.1">
    <property type="nucleotide sequence ID" value="NZ_BAABGT010000076.1"/>
</dbReference>
<sequence length="142" mass="15665">MTAAVSKPMPDVDDPLSGPFWAALDRHEIVAQRCRDCGMVRWPIAETCPRCLGSPAVWERLPSEGRVWSHVEYVRAFHPAFAAETPYVIALVDVVEGVRLPGRLLPGARPVSIGAVVVARFVPTQSGPTLLAWEEVPRKEDR</sequence>
<evidence type="ECO:0000313" key="3">
    <source>
        <dbReference type="EMBL" id="GAA4553698.1"/>
    </source>
</evidence>
<name>A0ABP8RXP4_9PSEU</name>
<dbReference type="Pfam" id="PF01796">
    <property type="entry name" value="OB_ChsH2_C"/>
    <property type="match status" value="1"/>
</dbReference>
<dbReference type="InterPro" id="IPR022002">
    <property type="entry name" value="ChsH2_Znr"/>
</dbReference>
<dbReference type="Pfam" id="PF12172">
    <property type="entry name" value="zf-ChsH2"/>
    <property type="match status" value="1"/>
</dbReference>
<feature type="domain" description="ChsH2 C-terminal OB-fold" evidence="1">
    <location>
        <begin position="58"/>
        <end position="122"/>
    </location>
</feature>
<dbReference type="InterPro" id="IPR052513">
    <property type="entry name" value="Thioester_dehydratase-like"/>
</dbReference>
<dbReference type="InterPro" id="IPR012340">
    <property type="entry name" value="NA-bd_OB-fold"/>
</dbReference>
<gene>
    <name evidence="3" type="ORF">GCM10023175_50220</name>
</gene>
<evidence type="ECO:0000313" key="4">
    <source>
        <dbReference type="Proteomes" id="UP001501598"/>
    </source>
</evidence>
<keyword evidence="4" id="KW-1185">Reference proteome</keyword>
<dbReference type="PANTHER" id="PTHR34075">
    <property type="entry name" value="BLR3430 PROTEIN"/>
    <property type="match status" value="1"/>
</dbReference>
<protein>
    <recommendedName>
        <fullName evidence="5">OB-fold protein</fullName>
    </recommendedName>
</protein>
<proteinExistence type="predicted"/>
<reference evidence="4" key="1">
    <citation type="journal article" date="2019" name="Int. J. Syst. Evol. Microbiol.">
        <title>The Global Catalogue of Microorganisms (GCM) 10K type strain sequencing project: providing services to taxonomists for standard genome sequencing and annotation.</title>
        <authorList>
            <consortium name="The Broad Institute Genomics Platform"/>
            <consortium name="The Broad Institute Genome Sequencing Center for Infectious Disease"/>
            <person name="Wu L."/>
            <person name="Ma J."/>
        </authorList>
    </citation>
    <scope>NUCLEOTIDE SEQUENCE [LARGE SCALE GENOMIC DNA]</scope>
    <source>
        <strain evidence="4">JCM 17906</strain>
    </source>
</reference>
<accession>A0ABP8RXP4</accession>
<comment type="caution">
    <text evidence="3">The sequence shown here is derived from an EMBL/GenBank/DDBJ whole genome shotgun (WGS) entry which is preliminary data.</text>
</comment>
<feature type="domain" description="ChsH2 rubredoxin-like zinc ribbon" evidence="2">
    <location>
        <begin position="21"/>
        <end position="55"/>
    </location>
</feature>
<dbReference type="InterPro" id="IPR002878">
    <property type="entry name" value="ChsH2_C"/>
</dbReference>